<accession>A0A914I4L7</accession>
<protein>
    <submittedName>
        <fullName evidence="3">Uncharacterized protein</fullName>
    </submittedName>
</protein>
<reference evidence="3" key="1">
    <citation type="submission" date="2022-11" db="UniProtKB">
        <authorList>
            <consortium name="WormBaseParasite"/>
        </authorList>
    </citation>
    <scope>IDENTIFICATION</scope>
</reference>
<proteinExistence type="predicted"/>
<dbReference type="AlphaFoldDB" id="A0A914I4L7"/>
<dbReference type="WBParaSite" id="Gr19_v10_g676.t1">
    <property type="protein sequence ID" value="Gr19_v10_g676.t1"/>
    <property type="gene ID" value="Gr19_v10_g676"/>
</dbReference>
<keyword evidence="1" id="KW-0732">Signal</keyword>
<organism evidence="2 3">
    <name type="scientific">Globodera rostochiensis</name>
    <name type="common">Golden nematode worm</name>
    <name type="synonym">Heterodera rostochiensis</name>
    <dbReference type="NCBI Taxonomy" id="31243"/>
    <lineage>
        <taxon>Eukaryota</taxon>
        <taxon>Metazoa</taxon>
        <taxon>Ecdysozoa</taxon>
        <taxon>Nematoda</taxon>
        <taxon>Chromadorea</taxon>
        <taxon>Rhabditida</taxon>
        <taxon>Tylenchina</taxon>
        <taxon>Tylenchomorpha</taxon>
        <taxon>Tylenchoidea</taxon>
        <taxon>Heteroderidae</taxon>
        <taxon>Heteroderinae</taxon>
        <taxon>Globodera</taxon>
    </lineage>
</organism>
<evidence type="ECO:0000256" key="1">
    <source>
        <dbReference type="SAM" id="SignalP"/>
    </source>
</evidence>
<evidence type="ECO:0000313" key="2">
    <source>
        <dbReference type="Proteomes" id="UP000887572"/>
    </source>
</evidence>
<evidence type="ECO:0000313" key="3">
    <source>
        <dbReference type="WBParaSite" id="Gr19_v10_g676.t1"/>
    </source>
</evidence>
<feature type="chain" id="PRO_5037987549" evidence="1">
    <location>
        <begin position="24"/>
        <end position="80"/>
    </location>
</feature>
<keyword evidence="2" id="KW-1185">Reference proteome</keyword>
<sequence length="80" mass="9082">MFMFQLLVTVLLLIASFITVAEGQKNKPCCEQCYGEYDGCMFLCGEWAPPSPKCVHRCTTEYYECVHHCGGYFNCPVPTK</sequence>
<dbReference type="Proteomes" id="UP000887572">
    <property type="component" value="Unplaced"/>
</dbReference>
<feature type="signal peptide" evidence="1">
    <location>
        <begin position="1"/>
        <end position="23"/>
    </location>
</feature>
<name>A0A914I4L7_GLORO</name>